<evidence type="ECO:0000256" key="1">
    <source>
        <dbReference type="SAM" id="MobiDB-lite"/>
    </source>
</evidence>
<feature type="compositionally biased region" description="Pro residues" evidence="1">
    <location>
        <begin position="73"/>
        <end position="82"/>
    </location>
</feature>
<keyword evidence="3" id="KW-1185">Reference proteome</keyword>
<feature type="region of interest" description="Disordered" evidence="1">
    <location>
        <begin position="1"/>
        <end position="170"/>
    </location>
</feature>
<dbReference type="Proteomes" id="UP000030671">
    <property type="component" value="Unassembled WGS sequence"/>
</dbReference>
<dbReference type="InParanoid" id="W4KEM1"/>
<organism evidence="2 3">
    <name type="scientific">Heterobasidion irregulare (strain TC 32-1)</name>
    <dbReference type="NCBI Taxonomy" id="747525"/>
    <lineage>
        <taxon>Eukaryota</taxon>
        <taxon>Fungi</taxon>
        <taxon>Dikarya</taxon>
        <taxon>Basidiomycota</taxon>
        <taxon>Agaricomycotina</taxon>
        <taxon>Agaricomycetes</taxon>
        <taxon>Russulales</taxon>
        <taxon>Bondarzewiaceae</taxon>
        <taxon>Heterobasidion</taxon>
        <taxon>Heterobasidion annosum species complex</taxon>
    </lineage>
</organism>
<proteinExistence type="predicted"/>
<feature type="compositionally biased region" description="Basic and acidic residues" evidence="1">
    <location>
        <begin position="83"/>
        <end position="96"/>
    </location>
</feature>
<dbReference type="RefSeq" id="XP_009543892.1">
    <property type="nucleotide sequence ID" value="XM_009545597.1"/>
</dbReference>
<dbReference type="KEGG" id="hir:HETIRDRAFT_439058"/>
<gene>
    <name evidence="2" type="ORF">HETIRDRAFT_439058</name>
</gene>
<sequence length="170" mass="18062">MPAPARTPTDPSPSMRASGMSIESSARATPHGFEPTPEEQGGSEEEDSSSPTKKNRGPPRMRHGTMDRAFKFPPGPPPPVPEIKPEHLQNTRDEAMHLSAGGSQETEAPLDVKGPADYEGSEEAGLTAVRTVAPSSVEVPSLPPVEREKGASQQDEGDEDLGETEEISLN</sequence>
<dbReference type="HOGENOM" id="CLU_1670457_0_0_1"/>
<evidence type="ECO:0000313" key="3">
    <source>
        <dbReference type="Proteomes" id="UP000030671"/>
    </source>
</evidence>
<accession>W4KEM1</accession>
<feature type="compositionally biased region" description="Acidic residues" evidence="1">
    <location>
        <begin position="155"/>
        <end position="170"/>
    </location>
</feature>
<protein>
    <submittedName>
        <fullName evidence="2">Uncharacterized protein</fullName>
    </submittedName>
</protein>
<feature type="compositionally biased region" description="Basic residues" evidence="1">
    <location>
        <begin position="53"/>
        <end position="63"/>
    </location>
</feature>
<reference evidence="2 3" key="1">
    <citation type="journal article" date="2012" name="New Phytol.">
        <title>Insight into trade-off between wood decay and parasitism from the genome of a fungal forest pathogen.</title>
        <authorList>
            <person name="Olson A."/>
            <person name="Aerts A."/>
            <person name="Asiegbu F."/>
            <person name="Belbahri L."/>
            <person name="Bouzid O."/>
            <person name="Broberg A."/>
            <person name="Canback B."/>
            <person name="Coutinho P.M."/>
            <person name="Cullen D."/>
            <person name="Dalman K."/>
            <person name="Deflorio G."/>
            <person name="van Diepen L.T."/>
            <person name="Dunand C."/>
            <person name="Duplessis S."/>
            <person name="Durling M."/>
            <person name="Gonthier P."/>
            <person name="Grimwood J."/>
            <person name="Fossdal C.G."/>
            <person name="Hansson D."/>
            <person name="Henrissat B."/>
            <person name="Hietala A."/>
            <person name="Himmelstrand K."/>
            <person name="Hoffmeister D."/>
            <person name="Hogberg N."/>
            <person name="James T.Y."/>
            <person name="Karlsson M."/>
            <person name="Kohler A."/>
            <person name="Kues U."/>
            <person name="Lee Y.H."/>
            <person name="Lin Y.C."/>
            <person name="Lind M."/>
            <person name="Lindquist E."/>
            <person name="Lombard V."/>
            <person name="Lucas S."/>
            <person name="Lunden K."/>
            <person name="Morin E."/>
            <person name="Murat C."/>
            <person name="Park J."/>
            <person name="Raffaello T."/>
            <person name="Rouze P."/>
            <person name="Salamov A."/>
            <person name="Schmutz J."/>
            <person name="Solheim H."/>
            <person name="Stahlberg J."/>
            <person name="Velez H."/>
            <person name="de Vries R.P."/>
            <person name="Wiebenga A."/>
            <person name="Woodward S."/>
            <person name="Yakovlev I."/>
            <person name="Garbelotto M."/>
            <person name="Martin F."/>
            <person name="Grigoriev I.V."/>
            <person name="Stenlid J."/>
        </authorList>
    </citation>
    <scope>NUCLEOTIDE SEQUENCE [LARGE SCALE GENOMIC DNA]</scope>
    <source>
        <strain evidence="2 3">TC 32-1</strain>
    </source>
</reference>
<evidence type="ECO:0000313" key="2">
    <source>
        <dbReference type="EMBL" id="ETW84194.1"/>
    </source>
</evidence>
<dbReference type="EMBL" id="KI925456">
    <property type="protein sequence ID" value="ETW84194.1"/>
    <property type="molecule type" value="Genomic_DNA"/>
</dbReference>
<name>W4KEM1_HETIT</name>
<dbReference type="AlphaFoldDB" id="W4KEM1"/>
<dbReference type="GeneID" id="20675102"/>